<dbReference type="PANTHER" id="PTHR33057:SF98">
    <property type="entry name" value="TRANSCRIPTION REPRESSOR OFP18"/>
    <property type="match status" value="1"/>
</dbReference>
<comment type="subcellular location">
    <subcellularLocation>
        <location evidence="1 6">Nucleus</location>
    </subcellularLocation>
</comment>
<comment type="caution">
    <text evidence="8">The sequence shown here is derived from an EMBL/GenBank/DDBJ whole genome shotgun (WGS) entry which is preliminary data.</text>
</comment>
<comment type="function">
    <text evidence="6">Transcriptional repressor that regulates multiple aspects of plant growth and development.</text>
</comment>
<dbReference type="PANTHER" id="PTHR33057">
    <property type="entry name" value="TRANSCRIPTION REPRESSOR OFP7-RELATED"/>
    <property type="match status" value="1"/>
</dbReference>
<reference evidence="8 9" key="1">
    <citation type="journal article" date="2021" name="Hortic Res">
        <title>The domestication of Cucurbita argyrosperma as revealed by the genome of its wild relative.</title>
        <authorList>
            <person name="Barrera-Redondo J."/>
            <person name="Sanchez-de la Vega G."/>
            <person name="Aguirre-Liguori J.A."/>
            <person name="Castellanos-Morales G."/>
            <person name="Gutierrez-Guerrero Y.T."/>
            <person name="Aguirre-Dugua X."/>
            <person name="Aguirre-Planter E."/>
            <person name="Tenaillon M.I."/>
            <person name="Lira-Saade R."/>
            <person name="Eguiarte L.E."/>
        </authorList>
    </citation>
    <scope>NUCLEOTIDE SEQUENCE [LARGE SCALE GENOMIC DNA]</scope>
    <source>
        <strain evidence="8">JBR-2021</strain>
    </source>
</reference>
<dbReference type="EMBL" id="JAGKQH010000006">
    <property type="protein sequence ID" value="KAG6596598.1"/>
    <property type="molecule type" value="Genomic_DNA"/>
</dbReference>
<gene>
    <name evidence="8" type="primary">OFP13</name>
    <name evidence="8" type="ORF">SDJN03_09778</name>
</gene>
<evidence type="ECO:0000256" key="5">
    <source>
        <dbReference type="ARBA" id="ARBA00023242"/>
    </source>
</evidence>
<feature type="domain" description="OVATE" evidence="7">
    <location>
        <begin position="129"/>
        <end position="188"/>
    </location>
</feature>
<organism evidence="8 9">
    <name type="scientific">Cucurbita argyrosperma subsp. sororia</name>
    <dbReference type="NCBI Taxonomy" id="37648"/>
    <lineage>
        <taxon>Eukaryota</taxon>
        <taxon>Viridiplantae</taxon>
        <taxon>Streptophyta</taxon>
        <taxon>Embryophyta</taxon>
        <taxon>Tracheophyta</taxon>
        <taxon>Spermatophyta</taxon>
        <taxon>Magnoliopsida</taxon>
        <taxon>eudicotyledons</taxon>
        <taxon>Gunneridae</taxon>
        <taxon>Pentapetalae</taxon>
        <taxon>rosids</taxon>
        <taxon>fabids</taxon>
        <taxon>Cucurbitales</taxon>
        <taxon>Cucurbitaceae</taxon>
        <taxon>Cucurbiteae</taxon>
        <taxon>Cucurbita</taxon>
    </lineage>
</organism>
<evidence type="ECO:0000313" key="8">
    <source>
        <dbReference type="EMBL" id="KAG6596598.1"/>
    </source>
</evidence>
<proteinExistence type="predicted"/>
<dbReference type="GO" id="GO:0005634">
    <property type="term" value="C:nucleus"/>
    <property type="evidence" value="ECO:0007669"/>
    <property type="project" value="UniProtKB-SubCell"/>
</dbReference>
<dbReference type="AlphaFoldDB" id="A0AAV6NFG6"/>
<evidence type="ECO:0000256" key="2">
    <source>
        <dbReference type="ARBA" id="ARBA00022491"/>
    </source>
</evidence>
<keyword evidence="2 6" id="KW-0678">Repressor</keyword>
<sequence>MLMNNNKKKKIMKLPSLFKSSADDKSTWPWPSCRQPRTLSFRTNTSAAVAAPAAAATDSSDSFFTLSSESSGSLSTASDCSGGDPLERMIRGLRSDRLLFEPAGKSSSILKENENGDVSPELKEGTTVISMDSDDPFLDFRKSMEEMVEAHGMKDWERLEELLSWYLRVNGRNNHGFILTAFVDLLVSLAMTAAPSSSSYSSNISDKFVISPLVGSCCSSLCSSSSSSSNLLPCISSSMEIEEIPSLDQHHHHVFS</sequence>
<keyword evidence="4 6" id="KW-0804">Transcription</keyword>
<evidence type="ECO:0000256" key="4">
    <source>
        <dbReference type="ARBA" id="ARBA00023163"/>
    </source>
</evidence>
<keyword evidence="5 6" id="KW-0539">Nucleus</keyword>
<name>A0AAV6NFG6_9ROSI</name>
<evidence type="ECO:0000256" key="6">
    <source>
        <dbReference type="RuleBase" id="RU367028"/>
    </source>
</evidence>
<dbReference type="InterPro" id="IPR038933">
    <property type="entry name" value="Ovate"/>
</dbReference>
<dbReference type="Pfam" id="PF04844">
    <property type="entry name" value="Ovate"/>
    <property type="match status" value="1"/>
</dbReference>
<evidence type="ECO:0000259" key="7">
    <source>
        <dbReference type="PROSITE" id="PS51754"/>
    </source>
</evidence>
<keyword evidence="9" id="KW-1185">Reference proteome</keyword>
<keyword evidence="3 6" id="KW-0805">Transcription regulation</keyword>
<evidence type="ECO:0000256" key="1">
    <source>
        <dbReference type="ARBA" id="ARBA00004123"/>
    </source>
</evidence>
<dbReference type="NCBIfam" id="TIGR01568">
    <property type="entry name" value="A_thal_3678"/>
    <property type="match status" value="1"/>
</dbReference>
<accession>A0AAV6NFG6</accession>
<protein>
    <recommendedName>
        <fullName evidence="6">Transcription repressor</fullName>
    </recommendedName>
    <alternativeName>
        <fullName evidence="6">Ovate family protein</fullName>
    </alternativeName>
</protein>
<dbReference type="Proteomes" id="UP000685013">
    <property type="component" value="Chromosome 6"/>
</dbReference>
<dbReference type="InterPro" id="IPR006458">
    <property type="entry name" value="Ovate_C"/>
</dbReference>
<feature type="non-terminal residue" evidence="8">
    <location>
        <position position="1"/>
    </location>
</feature>
<dbReference type="PROSITE" id="PS51754">
    <property type="entry name" value="OVATE"/>
    <property type="match status" value="1"/>
</dbReference>
<dbReference type="GO" id="GO:0045892">
    <property type="term" value="P:negative regulation of DNA-templated transcription"/>
    <property type="evidence" value="ECO:0007669"/>
    <property type="project" value="UniProtKB-UniRule"/>
</dbReference>
<evidence type="ECO:0000313" key="9">
    <source>
        <dbReference type="Proteomes" id="UP000685013"/>
    </source>
</evidence>
<evidence type="ECO:0000256" key="3">
    <source>
        <dbReference type="ARBA" id="ARBA00023015"/>
    </source>
</evidence>